<dbReference type="WBParaSite" id="L893_g21310.t1">
    <property type="protein sequence ID" value="L893_g21310.t1"/>
    <property type="gene ID" value="L893_g21310"/>
</dbReference>
<dbReference type="AlphaFoldDB" id="A0A1I7YZ68"/>
<protein>
    <submittedName>
        <fullName evidence="2">SDR family oxidoreductase</fullName>
    </submittedName>
</protein>
<name>A0A1I7YZ68_9BILA</name>
<organism evidence="1 2">
    <name type="scientific">Steinernema glaseri</name>
    <dbReference type="NCBI Taxonomy" id="37863"/>
    <lineage>
        <taxon>Eukaryota</taxon>
        <taxon>Metazoa</taxon>
        <taxon>Ecdysozoa</taxon>
        <taxon>Nematoda</taxon>
        <taxon>Chromadorea</taxon>
        <taxon>Rhabditida</taxon>
        <taxon>Tylenchina</taxon>
        <taxon>Panagrolaimomorpha</taxon>
        <taxon>Strongyloidoidea</taxon>
        <taxon>Steinernematidae</taxon>
        <taxon>Steinernema</taxon>
    </lineage>
</organism>
<accession>A0A1I7YZ68</accession>
<proteinExistence type="predicted"/>
<dbReference type="PANTHER" id="PTHR43975:SF2">
    <property type="entry name" value="EG:BACR7A4.14 PROTEIN-RELATED"/>
    <property type="match status" value="1"/>
</dbReference>
<keyword evidence="1" id="KW-1185">Reference proteome</keyword>
<sequence length="78" mass="8369">MNNIAPGIILTKIKTRVGFSEEEFNKLAMDYTENNVPLGRPGLPKDLAHAVSFLASDEASYVCGTTLLVDGGMKLGRA</sequence>
<dbReference type="InterPro" id="IPR002347">
    <property type="entry name" value="SDR_fam"/>
</dbReference>
<dbReference type="Pfam" id="PF13561">
    <property type="entry name" value="adh_short_C2"/>
    <property type="match status" value="1"/>
</dbReference>
<reference evidence="2" key="1">
    <citation type="submission" date="2016-11" db="UniProtKB">
        <authorList>
            <consortium name="WormBaseParasite"/>
        </authorList>
    </citation>
    <scope>IDENTIFICATION</scope>
</reference>
<dbReference type="SUPFAM" id="SSF51735">
    <property type="entry name" value="NAD(P)-binding Rossmann-fold domains"/>
    <property type="match status" value="1"/>
</dbReference>
<dbReference type="Proteomes" id="UP000095287">
    <property type="component" value="Unplaced"/>
</dbReference>
<evidence type="ECO:0000313" key="2">
    <source>
        <dbReference type="WBParaSite" id="L893_g21310.t1"/>
    </source>
</evidence>
<evidence type="ECO:0000313" key="1">
    <source>
        <dbReference type="Proteomes" id="UP000095287"/>
    </source>
</evidence>
<dbReference type="Gene3D" id="3.40.50.720">
    <property type="entry name" value="NAD(P)-binding Rossmann-like Domain"/>
    <property type="match status" value="1"/>
</dbReference>
<dbReference type="PANTHER" id="PTHR43975">
    <property type="entry name" value="ZGC:101858"/>
    <property type="match status" value="1"/>
</dbReference>
<dbReference type="InterPro" id="IPR036291">
    <property type="entry name" value="NAD(P)-bd_dom_sf"/>
</dbReference>